<dbReference type="RefSeq" id="WP_167090377.1">
    <property type="nucleotide sequence ID" value="NZ_WHJG01000032.1"/>
</dbReference>
<dbReference type="InterPro" id="IPR011990">
    <property type="entry name" value="TPR-like_helical_dom_sf"/>
</dbReference>
<evidence type="ECO:0008006" key="3">
    <source>
        <dbReference type="Google" id="ProtNLM"/>
    </source>
</evidence>
<reference evidence="1 2" key="1">
    <citation type="submission" date="2019-10" db="EMBL/GenBank/DDBJ databases">
        <title>Taxonomy of Antarctic Massilia spp.: description of Massilia rubra sp. nov., Massilia aquatica sp. nov., Massilia mucilaginosa sp. nov., Massilia frigida sp. nov. isolated from streams, lakes and regoliths.</title>
        <authorList>
            <person name="Holochova P."/>
            <person name="Sedlacek I."/>
            <person name="Kralova S."/>
            <person name="Maslanova I."/>
            <person name="Busse H.-J."/>
            <person name="Stankova E."/>
            <person name="Vrbovska V."/>
            <person name="Kovarovic V."/>
            <person name="Bartak M."/>
            <person name="Svec P."/>
            <person name="Pantucek R."/>
        </authorList>
    </citation>
    <scope>NUCLEOTIDE SEQUENCE [LARGE SCALE GENOMIC DNA]</scope>
    <source>
        <strain evidence="1 2">CCM 8695</strain>
    </source>
</reference>
<organism evidence="1 2">
    <name type="scientific">Massilia frigida</name>
    <dbReference type="NCBI Taxonomy" id="2609281"/>
    <lineage>
        <taxon>Bacteria</taxon>
        <taxon>Pseudomonadati</taxon>
        <taxon>Pseudomonadota</taxon>
        <taxon>Betaproteobacteria</taxon>
        <taxon>Burkholderiales</taxon>
        <taxon>Oxalobacteraceae</taxon>
        <taxon>Telluria group</taxon>
        <taxon>Massilia</taxon>
    </lineage>
</organism>
<name>A0ABX0NAD1_9BURK</name>
<evidence type="ECO:0000313" key="2">
    <source>
        <dbReference type="Proteomes" id="UP000621455"/>
    </source>
</evidence>
<comment type="caution">
    <text evidence="1">The sequence shown here is derived from an EMBL/GenBank/DDBJ whole genome shotgun (WGS) entry which is preliminary data.</text>
</comment>
<dbReference type="SMART" id="SM00028">
    <property type="entry name" value="TPR"/>
    <property type="match status" value="2"/>
</dbReference>
<keyword evidence="2" id="KW-1185">Reference proteome</keyword>
<accession>A0ABX0NAD1</accession>
<dbReference type="EMBL" id="WHJG01000032">
    <property type="protein sequence ID" value="NHZ82395.1"/>
    <property type="molecule type" value="Genomic_DNA"/>
</dbReference>
<proteinExistence type="predicted"/>
<dbReference type="Proteomes" id="UP000621455">
    <property type="component" value="Unassembled WGS sequence"/>
</dbReference>
<dbReference type="SUPFAM" id="SSF48452">
    <property type="entry name" value="TPR-like"/>
    <property type="match status" value="1"/>
</dbReference>
<dbReference type="Gene3D" id="1.25.40.10">
    <property type="entry name" value="Tetratricopeptide repeat domain"/>
    <property type="match status" value="1"/>
</dbReference>
<evidence type="ECO:0000313" key="1">
    <source>
        <dbReference type="EMBL" id="NHZ82395.1"/>
    </source>
</evidence>
<gene>
    <name evidence="1" type="ORF">F2P44_24380</name>
</gene>
<sequence>MTPAFPALTAWSDLPRLNVDEFFERFPVIDEAYEAGETGLADGDIDDLEFIVISGDVSISQEQAREMEAALELEENWTLRIAVDGSVHVDGGTDALFAVSGDLYCNWLGIDKAWASFSVCGRVFASDCVFVSASDEGWMLDLPATRIDTPLLFLWNYKPDNIDLNPDAVMFVLGFEWWGSTLPNRCYAHQQMIHVIDSRFLKPFTCINTEEDIWDSRAIINALAAGESIYRAGVDLRCEQAMDAAGAAMASADFRLGHVRYKQAATMSPAYYPATMGMADAMRAGQAYAQAFDLYLEASKLFPLEQTGLVNEALNAAARFALRLGRLELAHELATQSIDFTQVSNWNDQPLAQAYWIRGEASIAQGDFAAAERDVAQALRFDADEPQPNWLMGFLCFRRGEHDQARAFHAKAARHWPQNGYYDVASTYVVGFNPVSVDWDQIDPASLLPA</sequence>
<dbReference type="InterPro" id="IPR019734">
    <property type="entry name" value="TPR_rpt"/>
</dbReference>
<protein>
    <recommendedName>
        <fullName evidence="3">Tetratricopeptide repeat protein</fullName>
    </recommendedName>
</protein>